<dbReference type="FunFam" id="1.10.287.130:FF:000004">
    <property type="entry name" value="Ethylene receptor 1"/>
    <property type="match status" value="1"/>
</dbReference>
<evidence type="ECO:0000256" key="14">
    <source>
        <dbReference type="SAM" id="Coils"/>
    </source>
</evidence>
<dbReference type="GO" id="GO:0016020">
    <property type="term" value="C:membrane"/>
    <property type="evidence" value="ECO:0007669"/>
    <property type="project" value="UniProtKB-SubCell"/>
</dbReference>
<dbReference type="RefSeq" id="WP_136495626.1">
    <property type="nucleotide sequence ID" value="NZ_CP046052.1"/>
</dbReference>
<keyword evidence="10" id="KW-1133">Transmembrane helix</keyword>
<evidence type="ECO:0000256" key="13">
    <source>
        <dbReference type="PROSITE-ProRule" id="PRU00169"/>
    </source>
</evidence>
<name>A0A6B8KFS4_9HYPH</name>
<dbReference type="SUPFAM" id="SSF47384">
    <property type="entry name" value="Homodimeric domain of signal transducing histidine kinase"/>
    <property type="match status" value="1"/>
</dbReference>
<evidence type="ECO:0000256" key="1">
    <source>
        <dbReference type="ARBA" id="ARBA00000085"/>
    </source>
</evidence>
<dbReference type="InterPro" id="IPR036890">
    <property type="entry name" value="HATPase_C_sf"/>
</dbReference>
<evidence type="ECO:0000256" key="5">
    <source>
        <dbReference type="ARBA" id="ARBA00022679"/>
    </source>
</evidence>
<protein>
    <recommendedName>
        <fullName evidence="3">histidine kinase</fullName>
        <ecNumber evidence="3">2.7.13.3</ecNumber>
    </recommendedName>
</protein>
<keyword evidence="14" id="KW-0175">Coiled coil</keyword>
<dbReference type="InterPro" id="IPR003594">
    <property type="entry name" value="HATPase_dom"/>
</dbReference>
<dbReference type="PROSITE" id="PS50110">
    <property type="entry name" value="RESPONSE_REGULATORY"/>
    <property type="match status" value="1"/>
</dbReference>
<dbReference type="SMART" id="SM00387">
    <property type="entry name" value="HATPase_c"/>
    <property type="match status" value="1"/>
</dbReference>
<dbReference type="Gene3D" id="1.10.287.130">
    <property type="match status" value="1"/>
</dbReference>
<reference evidence="17 18" key="1">
    <citation type="submission" date="2019-11" db="EMBL/GenBank/DDBJ databases">
        <title>The genome sequence of Methylocystis heyeri.</title>
        <authorList>
            <person name="Oshkin I.Y."/>
            <person name="Miroshnikov K."/>
            <person name="Dedysh S.N."/>
        </authorList>
    </citation>
    <scope>NUCLEOTIDE SEQUENCE [LARGE SCALE GENOMIC DNA]</scope>
    <source>
        <strain evidence="17 18">H2</strain>
    </source>
</reference>
<feature type="coiled-coil region" evidence="14">
    <location>
        <begin position="26"/>
        <end position="53"/>
    </location>
</feature>
<keyword evidence="11" id="KW-0902">Two-component regulatory system</keyword>
<keyword evidence="5" id="KW-0808">Transferase</keyword>
<keyword evidence="9" id="KW-0067">ATP-binding</keyword>
<dbReference type="InterPro" id="IPR004358">
    <property type="entry name" value="Sig_transdc_His_kin-like_C"/>
</dbReference>
<evidence type="ECO:0000256" key="2">
    <source>
        <dbReference type="ARBA" id="ARBA00004370"/>
    </source>
</evidence>
<dbReference type="Proteomes" id="UP000309061">
    <property type="component" value="Chromosome"/>
</dbReference>
<gene>
    <name evidence="17" type="ORF">H2LOC_006330</name>
</gene>
<proteinExistence type="predicted"/>
<evidence type="ECO:0000313" key="17">
    <source>
        <dbReference type="EMBL" id="QGM45343.1"/>
    </source>
</evidence>
<dbReference type="CDD" id="cd16922">
    <property type="entry name" value="HATPase_EvgS-ArcB-TorS-like"/>
    <property type="match status" value="1"/>
</dbReference>
<comment type="catalytic activity">
    <reaction evidence="1">
        <text>ATP + protein L-histidine = ADP + protein N-phospho-L-histidine.</text>
        <dbReference type="EC" id="2.7.13.3"/>
    </reaction>
</comment>
<dbReference type="GO" id="GO:0005524">
    <property type="term" value="F:ATP binding"/>
    <property type="evidence" value="ECO:0007669"/>
    <property type="project" value="UniProtKB-KW"/>
</dbReference>
<evidence type="ECO:0000256" key="12">
    <source>
        <dbReference type="ARBA" id="ARBA00023136"/>
    </source>
</evidence>
<dbReference type="SMART" id="SM00448">
    <property type="entry name" value="REC"/>
    <property type="match status" value="1"/>
</dbReference>
<dbReference type="OrthoDB" id="9791542at2"/>
<evidence type="ECO:0000259" key="15">
    <source>
        <dbReference type="PROSITE" id="PS50109"/>
    </source>
</evidence>
<keyword evidence="6" id="KW-0812">Transmembrane</keyword>
<dbReference type="KEGG" id="mhey:H2LOC_006330"/>
<evidence type="ECO:0000313" key="18">
    <source>
        <dbReference type="Proteomes" id="UP000309061"/>
    </source>
</evidence>
<dbReference type="CDD" id="cd00082">
    <property type="entry name" value="HisKA"/>
    <property type="match status" value="1"/>
</dbReference>
<dbReference type="InterPro" id="IPR003661">
    <property type="entry name" value="HisK_dim/P_dom"/>
</dbReference>
<dbReference type="PROSITE" id="PS50109">
    <property type="entry name" value="HIS_KIN"/>
    <property type="match status" value="1"/>
</dbReference>
<evidence type="ECO:0000256" key="3">
    <source>
        <dbReference type="ARBA" id="ARBA00012438"/>
    </source>
</evidence>
<feature type="modified residue" description="4-aspartylphosphate" evidence="13">
    <location>
        <position position="495"/>
    </location>
</feature>
<keyword evidence="18" id="KW-1185">Reference proteome</keyword>
<evidence type="ECO:0000256" key="9">
    <source>
        <dbReference type="ARBA" id="ARBA00022840"/>
    </source>
</evidence>
<dbReference type="InterPro" id="IPR005467">
    <property type="entry name" value="His_kinase_dom"/>
</dbReference>
<comment type="subcellular location">
    <subcellularLocation>
        <location evidence="2">Membrane</location>
    </subcellularLocation>
</comment>
<keyword evidence="8" id="KW-0418">Kinase</keyword>
<dbReference type="SUPFAM" id="SSF55874">
    <property type="entry name" value="ATPase domain of HSP90 chaperone/DNA topoisomerase II/histidine kinase"/>
    <property type="match status" value="1"/>
</dbReference>
<dbReference type="GO" id="GO:0000155">
    <property type="term" value="F:phosphorelay sensor kinase activity"/>
    <property type="evidence" value="ECO:0007669"/>
    <property type="project" value="InterPro"/>
</dbReference>
<evidence type="ECO:0000256" key="6">
    <source>
        <dbReference type="ARBA" id="ARBA00022692"/>
    </source>
</evidence>
<evidence type="ECO:0000256" key="11">
    <source>
        <dbReference type="ARBA" id="ARBA00023012"/>
    </source>
</evidence>
<dbReference type="Pfam" id="PF00512">
    <property type="entry name" value="HisKA"/>
    <property type="match status" value="1"/>
</dbReference>
<organism evidence="17 18">
    <name type="scientific">Methylocystis heyeri</name>
    <dbReference type="NCBI Taxonomy" id="391905"/>
    <lineage>
        <taxon>Bacteria</taxon>
        <taxon>Pseudomonadati</taxon>
        <taxon>Pseudomonadota</taxon>
        <taxon>Alphaproteobacteria</taxon>
        <taxon>Hyphomicrobiales</taxon>
        <taxon>Methylocystaceae</taxon>
        <taxon>Methylocystis</taxon>
    </lineage>
</organism>
<feature type="domain" description="Histidine kinase" evidence="15">
    <location>
        <begin position="73"/>
        <end position="290"/>
    </location>
</feature>
<dbReference type="PANTHER" id="PTHR45339:SF1">
    <property type="entry name" value="HYBRID SIGNAL TRANSDUCTION HISTIDINE KINASE J"/>
    <property type="match status" value="1"/>
</dbReference>
<dbReference type="EC" id="2.7.13.3" evidence="3"/>
<evidence type="ECO:0000259" key="16">
    <source>
        <dbReference type="PROSITE" id="PS50110"/>
    </source>
</evidence>
<dbReference type="PRINTS" id="PR00344">
    <property type="entry name" value="BCTRLSENSOR"/>
</dbReference>
<accession>A0A6B8KFS4</accession>
<dbReference type="InterPro" id="IPR036097">
    <property type="entry name" value="HisK_dim/P_sf"/>
</dbReference>
<dbReference type="Gene3D" id="3.30.565.10">
    <property type="entry name" value="Histidine kinase-like ATPase, C-terminal domain"/>
    <property type="match status" value="1"/>
</dbReference>
<dbReference type="CDD" id="cd17546">
    <property type="entry name" value="REC_hyHK_CKI1_RcsC-like"/>
    <property type="match status" value="1"/>
</dbReference>
<evidence type="ECO:0000256" key="7">
    <source>
        <dbReference type="ARBA" id="ARBA00022741"/>
    </source>
</evidence>
<evidence type="ECO:0000256" key="8">
    <source>
        <dbReference type="ARBA" id="ARBA00022777"/>
    </source>
</evidence>
<dbReference type="Pfam" id="PF00072">
    <property type="entry name" value="Response_reg"/>
    <property type="match status" value="1"/>
</dbReference>
<keyword evidence="4 13" id="KW-0597">Phosphoprotein</keyword>
<dbReference type="PANTHER" id="PTHR45339">
    <property type="entry name" value="HYBRID SIGNAL TRANSDUCTION HISTIDINE KINASE J"/>
    <property type="match status" value="1"/>
</dbReference>
<dbReference type="InterPro" id="IPR011006">
    <property type="entry name" value="CheY-like_superfamily"/>
</dbReference>
<dbReference type="FunFam" id="3.30.565.10:FF:000010">
    <property type="entry name" value="Sensor histidine kinase RcsC"/>
    <property type="match status" value="1"/>
</dbReference>
<dbReference type="SMART" id="SM00388">
    <property type="entry name" value="HisKA"/>
    <property type="match status" value="1"/>
</dbReference>
<keyword evidence="12" id="KW-0472">Membrane</keyword>
<dbReference type="Gene3D" id="3.40.50.2300">
    <property type="match status" value="2"/>
</dbReference>
<dbReference type="Pfam" id="PF02518">
    <property type="entry name" value="HATPase_c"/>
    <property type="match status" value="1"/>
</dbReference>
<keyword evidence="7" id="KW-0547">Nucleotide-binding</keyword>
<dbReference type="InterPro" id="IPR001789">
    <property type="entry name" value="Sig_transdc_resp-reg_receiver"/>
</dbReference>
<dbReference type="EMBL" id="CP046052">
    <property type="protein sequence ID" value="QGM45343.1"/>
    <property type="molecule type" value="Genomic_DNA"/>
</dbReference>
<evidence type="ECO:0000256" key="10">
    <source>
        <dbReference type="ARBA" id="ARBA00022989"/>
    </source>
</evidence>
<feature type="domain" description="Response regulatory" evidence="16">
    <location>
        <begin position="440"/>
        <end position="565"/>
    </location>
</feature>
<sequence>MSSSALLIALLVFGLVLAAAGLGAALSAFRKRRHAMEAEIETLRDEIWELRAASAARDKAEAASRAKSRFLATVSHEIRTPLNGILGLAQLLSMTQLEAEQASYVEAIGDCSRALARLIDDILDFSKIEAGKLELRIEPFGLTQLVESVVELLAPRAHGKNLEISSFVSADAPERILGDQARLRQVLINLVGNAVNFTEKGGVAVRVVAESPDVLRFEVEDTGPGVPASARKLIFEEFEQGDGSATRSQGGTGLGLAISRRLVERMGGELQIAATSPRGTVFAFRLPAVAETGKPGENRRRLPKQRRVLIVSESRFEAPFLARYLCEAGASARIVSREEAMTLLSSEANGYDDAIVDCAFGEEATKSLARAARAGGAARVFLLFSPFERRAFGEAALGDFDGWLVKPVRASSLIERLADATPPGAAPRPAAPEPCLAGLHVLLAEDNDINALIAVRHLNALGAMITRAENGARVVELAAAAIEGAVARYGVILMDLFMPELDGLEATKRIRRAEARAGAPRTPILALTATALEEDLRAAKVAGVDATLTKPVEFAKLADTIRALREAAPPKFEMRGKS</sequence>
<dbReference type="AlphaFoldDB" id="A0A6B8KFS4"/>
<evidence type="ECO:0000256" key="4">
    <source>
        <dbReference type="ARBA" id="ARBA00022553"/>
    </source>
</evidence>
<dbReference type="SUPFAM" id="SSF52172">
    <property type="entry name" value="CheY-like"/>
    <property type="match status" value="2"/>
</dbReference>